<proteinExistence type="predicted"/>
<gene>
    <name evidence="2" type="ORF">DBV39_16625</name>
</gene>
<dbReference type="AlphaFoldDB" id="A0A2R4XMQ6"/>
<reference evidence="2 3" key="1">
    <citation type="submission" date="2018-04" db="EMBL/GenBank/DDBJ databases">
        <title>Bordetella sp. HZ20 isolated from seawater.</title>
        <authorList>
            <person name="Sun C."/>
        </authorList>
    </citation>
    <scope>NUCLEOTIDE SEQUENCE [LARGE SCALE GENOMIC DNA]</scope>
    <source>
        <strain evidence="2 3">HZ20</strain>
    </source>
</reference>
<organism evidence="2 3">
    <name type="scientific">Orrella marina</name>
    <dbReference type="NCBI Taxonomy" id="2163011"/>
    <lineage>
        <taxon>Bacteria</taxon>
        <taxon>Pseudomonadati</taxon>
        <taxon>Pseudomonadota</taxon>
        <taxon>Betaproteobacteria</taxon>
        <taxon>Burkholderiales</taxon>
        <taxon>Alcaligenaceae</taxon>
        <taxon>Orrella</taxon>
    </lineage>
</organism>
<evidence type="ECO:0000256" key="1">
    <source>
        <dbReference type="SAM" id="MobiDB-lite"/>
    </source>
</evidence>
<feature type="region of interest" description="Disordered" evidence="1">
    <location>
        <begin position="88"/>
        <end position="107"/>
    </location>
</feature>
<protein>
    <submittedName>
        <fullName evidence="2">Uncharacterized protein</fullName>
    </submittedName>
</protein>
<name>A0A2R4XMQ6_9BURK</name>
<sequence length="107" mass="12066">MAGWVATLHPAMSPAWHWFAGIKGSLRQAKPALDPCESDLQIYNEPTQNSKEATNAEPWRHRISKNLSAVSFHEVLWKYGGLCLKSRQDRGSHAQKPHMKFHSSSVT</sequence>
<dbReference type="Proteomes" id="UP000244571">
    <property type="component" value="Chromosome"/>
</dbReference>
<accession>A0A2R4XMQ6</accession>
<dbReference type="EMBL" id="CP028901">
    <property type="protein sequence ID" value="AWB35086.1"/>
    <property type="molecule type" value="Genomic_DNA"/>
</dbReference>
<keyword evidence="3" id="KW-1185">Reference proteome</keyword>
<evidence type="ECO:0000313" key="2">
    <source>
        <dbReference type="EMBL" id="AWB35086.1"/>
    </source>
</evidence>
<evidence type="ECO:0000313" key="3">
    <source>
        <dbReference type="Proteomes" id="UP000244571"/>
    </source>
</evidence>
<dbReference type="KEGG" id="boz:DBV39_16625"/>